<dbReference type="Proteomes" id="UP001140206">
    <property type="component" value="Chromosome 3"/>
</dbReference>
<evidence type="ECO:0000256" key="1">
    <source>
        <dbReference type="SAM" id="MobiDB-lite"/>
    </source>
</evidence>
<sequence>MLEKEVCDGDGGYERRRRASPTPLVCLRSPPLSLSLPPCSINLCFSLPLLLSPTSEQNRRKKKKEKKEERQRRRKKKGETQKEETADCFSLSITVSGTGLVLSSTGSAVNSVEKIAVKDSGKLRGHGSSLSRVYPSGSSRGLVSASEASQEGSGESAYPSVYKPPRNESLPRMDQNFSQETITLRLFNLSDATSLIEWASDERIMRFSTWKPCTTREAAADFIQSYIMPHPWFRSICVTGRSVGFVMVHPVSNEESRRASIGYALAHEFWGRGIATAVVKKVVGQIFDEWSQLERLEALVVVENVRSQRVLEKAGFVKEGILRSYRVIQEKGREMIMYSFLRTGSLHP</sequence>
<feature type="compositionally biased region" description="Low complexity" evidence="1">
    <location>
        <begin position="144"/>
        <end position="157"/>
    </location>
</feature>
<dbReference type="InterPro" id="IPR016181">
    <property type="entry name" value="Acyl_CoA_acyltransferase"/>
</dbReference>
<dbReference type="EMBL" id="JAMFTS010000003">
    <property type="protein sequence ID" value="KAJ4778907.1"/>
    <property type="molecule type" value="Genomic_DNA"/>
</dbReference>
<evidence type="ECO:0000313" key="3">
    <source>
        <dbReference type="EMBL" id="KAJ4778907.1"/>
    </source>
</evidence>
<dbReference type="Pfam" id="PF13302">
    <property type="entry name" value="Acetyltransf_3"/>
    <property type="match status" value="1"/>
</dbReference>
<dbReference type="PANTHER" id="PTHR46067:SF27">
    <property type="entry name" value="ACYL-COA N-ACYLTRANSFERASES (NAT) SUPERFAMILY PROTEIN"/>
    <property type="match status" value="1"/>
</dbReference>
<gene>
    <name evidence="3" type="ORF">LUZ62_063164</name>
</gene>
<feature type="region of interest" description="Disordered" evidence="1">
    <location>
        <begin position="55"/>
        <end position="83"/>
    </location>
</feature>
<accession>A0AAV8EL85</accession>
<dbReference type="AlphaFoldDB" id="A0AAV8EL85"/>
<name>A0AAV8EL85_9POAL</name>
<evidence type="ECO:0000259" key="2">
    <source>
        <dbReference type="PROSITE" id="PS51186"/>
    </source>
</evidence>
<proteinExistence type="predicted"/>
<feature type="region of interest" description="Disordered" evidence="1">
    <location>
        <begin position="123"/>
        <end position="172"/>
    </location>
</feature>
<comment type="caution">
    <text evidence="3">The sequence shown here is derived from an EMBL/GenBank/DDBJ whole genome shotgun (WGS) entry which is preliminary data.</text>
</comment>
<dbReference type="InterPro" id="IPR000182">
    <property type="entry name" value="GNAT_dom"/>
</dbReference>
<dbReference type="PANTHER" id="PTHR46067">
    <property type="entry name" value="ACYL-COA N-ACYLTRANSFERASES (NAT) SUPERFAMILY PROTEIN"/>
    <property type="match status" value="1"/>
</dbReference>
<organism evidence="3 4">
    <name type="scientific">Rhynchospora pubera</name>
    <dbReference type="NCBI Taxonomy" id="906938"/>
    <lineage>
        <taxon>Eukaryota</taxon>
        <taxon>Viridiplantae</taxon>
        <taxon>Streptophyta</taxon>
        <taxon>Embryophyta</taxon>
        <taxon>Tracheophyta</taxon>
        <taxon>Spermatophyta</taxon>
        <taxon>Magnoliopsida</taxon>
        <taxon>Liliopsida</taxon>
        <taxon>Poales</taxon>
        <taxon>Cyperaceae</taxon>
        <taxon>Cyperoideae</taxon>
        <taxon>Rhynchosporeae</taxon>
        <taxon>Rhynchospora</taxon>
    </lineage>
</organism>
<dbReference type="SUPFAM" id="SSF55729">
    <property type="entry name" value="Acyl-CoA N-acyltransferases (Nat)"/>
    <property type="match status" value="1"/>
</dbReference>
<reference evidence="3" key="1">
    <citation type="submission" date="2022-08" db="EMBL/GenBank/DDBJ databases">
        <authorList>
            <person name="Marques A."/>
        </authorList>
    </citation>
    <scope>NUCLEOTIDE SEQUENCE</scope>
    <source>
        <strain evidence="3">RhyPub2mFocal</strain>
        <tissue evidence="3">Leaves</tissue>
    </source>
</reference>
<evidence type="ECO:0000313" key="4">
    <source>
        <dbReference type="Proteomes" id="UP001140206"/>
    </source>
</evidence>
<protein>
    <submittedName>
        <fullName evidence="3">Acyl-CoA N-acyltransferases (NAT) superfamily protein</fullName>
    </submittedName>
</protein>
<dbReference type="Gene3D" id="3.40.630.30">
    <property type="match status" value="1"/>
</dbReference>
<feature type="compositionally biased region" description="Polar residues" evidence="1">
    <location>
        <begin position="128"/>
        <end position="141"/>
    </location>
</feature>
<dbReference type="GO" id="GO:0016747">
    <property type="term" value="F:acyltransferase activity, transferring groups other than amino-acyl groups"/>
    <property type="evidence" value="ECO:0007669"/>
    <property type="project" value="InterPro"/>
</dbReference>
<dbReference type="PROSITE" id="PS51186">
    <property type="entry name" value="GNAT"/>
    <property type="match status" value="1"/>
</dbReference>
<feature type="domain" description="N-acetyltransferase" evidence="2">
    <location>
        <begin position="182"/>
        <end position="342"/>
    </location>
</feature>
<keyword evidence="4" id="KW-1185">Reference proteome</keyword>